<dbReference type="EMBL" id="LNXY01000027">
    <property type="protein sequence ID" value="KTC85629.1"/>
    <property type="molecule type" value="Genomic_DNA"/>
</dbReference>
<reference evidence="1 2" key="1">
    <citation type="submission" date="2015-11" db="EMBL/GenBank/DDBJ databases">
        <title>Genomic analysis of 38 Legionella species identifies large and diverse effector repertoires.</title>
        <authorList>
            <person name="Burstein D."/>
            <person name="Amaro F."/>
            <person name="Zusman T."/>
            <person name="Lifshitz Z."/>
            <person name="Cohen O."/>
            <person name="Gilbert J.A."/>
            <person name="Pupko T."/>
            <person name="Shuman H.A."/>
            <person name="Segal G."/>
        </authorList>
    </citation>
    <scope>NUCLEOTIDE SEQUENCE [LARGE SCALE GENOMIC DNA]</scope>
    <source>
        <strain evidence="1 2">ATCC 700990</strain>
    </source>
</reference>
<dbReference type="Proteomes" id="UP000054736">
    <property type="component" value="Unassembled WGS sequence"/>
</dbReference>
<dbReference type="AlphaFoldDB" id="A0A0W0SQY0"/>
<proteinExistence type="predicted"/>
<accession>A0A0W0SQY0</accession>
<gene>
    <name evidence="1" type="ORF">Ldro_1954</name>
</gene>
<evidence type="ECO:0000313" key="2">
    <source>
        <dbReference type="Proteomes" id="UP000054736"/>
    </source>
</evidence>
<name>A0A0W0SQY0_9GAMM</name>
<comment type="caution">
    <text evidence="1">The sequence shown here is derived from an EMBL/GenBank/DDBJ whole genome shotgun (WGS) entry which is preliminary data.</text>
</comment>
<organism evidence="1 2">
    <name type="scientific">Legionella drozanskii LLAP-1</name>
    <dbReference type="NCBI Taxonomy" id="1212489"/>
    <lineage>
        <taxon>Bacteria</taxon>
        <taxon>Pseudomonadati</taxon>
        <taxon>Pseudomonadota</taxon>
        <taxon>Gammaproteobacteria</taxon>
        <taxon>Legionellales</taxon>
        <taxon>Legionellaceae</taxon>
        <taxon>Legionella</taxon>
    </lineage>
</organism>
<dbReference type="STRING" id="1212489.Ldro_1954"/>
<sequence length="128" mass="14709">MIFSCSRRTCKNELVGLRAYLHGIRGQCRDFARLHNSTYWPVPDPFAKAEGAKAGLKPWNLLHEKCYCLIAKICNINFPNRFERFISAHVNRKHPIASVIFIPTGFAWFGYTHHVVSCSTKSKIIRCI</sequence>
<protein>
    <submittedName>
        <fullName evidence="1">Uncharacterized protein</fullName>
    </submittedName>
</protein>
<keyword evidence="2" id="KW-1185">Reference proteome</keyword>
<evidence type="ECO:0000313" key="1">
    <source>
        <dbReference type="EMBL" id="KTC85629.1"/>
    </source>
</evidence>